<proteinExistence type="predicted"/>
<accession>A0A3L6SGK5</accession>
<protein>
    <submittedName>
        <fullName evidence="1">Uncharacterized protein</fullName>
    </submittedName>
</protein>
<evidence type="ECO:0000313" key="2">
    <source>
        <dbReference type="Proteomes" id="UP000275267"/>
    </source>
</evidence>
<reference evidence="2" key="1">
    <citation type="journal article" date="2019" name="Nat. Commun.">
        <title>The genome of broomcorn millet.</title>
        <authorList>
            <person name="Zou C."/>
            <person name="Miki D."/>
            <person name="Li D."/>
            <person name="Tang Q."/>
            <person name="Xiao L."/>
            <person name="Rajput S."/>
            <person name="Deng P."/>
            <person name="Jia W."/>
            <person name="Huang R."/>
            <person name="Zhang M."/>
            <person name="Sun Y."/>
            <person name="Hu J."/>
            <person name="Fu X."/>
            <person name="Schnable P.S."/>
            <person name="Li F."/>
            <person name="Zhang H."/>
            <person name="Feng B."/>
            <person name="Zhu X."/>
            <person name="Liu R."/>
            <person name="Schnable J.C."/>
            <person name="Zhu J.-K."/>
            <person name="Zhang H."/>
        </authorList>
    </citation>
    <scope>NUCLEOTIDE SEQUENCE [LARGE SCALE GENOMIC DNA]</scope>
</reference>
<dbReference type="AlphaFoldDB" id="A0A3L6SGK5"/>
<sequence length="110" mass="11804">MYGRPQVGRVGPYGLRVAAQRLVKVAVGGGMERVLDTAAIAGVLEGQDEAVLGRALGVAVGLRSVSGEWNRAWSFLVFCCDVVLCQCSVLQQQEARLDPKNSWFALARLA</sequence>
<name>A0A3L6SGK5_PANMI</name>
<evidence type="ECO:0000313" key="1">
    <source>
        <dbReference type="EMBL" id="RLN21751.1"/>
    </source>
</evidence>
<keyword evidence="2" id="KW-1185">Reference proteome</keyword>
<dbReference type="Proteomes" id="UP000275267">
    <property type="component" value="Unassembled WGS sequence"/>
</dbReference>
<organism evidence="1 2">
    <name type="scientific">Panicum miliaceum</name>
    <name type="common">Proso millet</name>
    <name type="synonym">Broomcorn millet</name>
    <dbReference type="NCBI Taxonomy" id="4540"/>
    <lineage>
        <taxon>Eukaryota</taxon>
        <taxon>Viridiplantae</taxon>
        <taxon>Streptophyta</taxon>
        <taxon>Embryophyta</taxon>
        <taxon>Tracheophyta</taxon>
        <taxon>Spermatophyta</taxon>
        <taxon>Magnoliopsida</taxon>
        <taxon>Liliopsida</taxon>
        <taxon>Poales</taxon>
        <taxon>Poaceae</taxon>
        <taxon>PACMAD clade</taxon>
        <taxon>Panicoideae</taxon>
        <taxon>Panicodae</taxon>
        <taxon>Paniceae</taxon>
        <taxon>Panicinae</taxon>
        <taxon>Panicum</taxon>
        <taxon>Panicum sect. Panicum</taxon>
    </lineage>
</organism>
<gene>
    <name evidence="1" type="ORF">C2845_PM07G12210</name>
</gene>
<comment type="caution">
    <text evidence="1">The sequence shown here is derived from an EMBL/GenBank/DDBJ whole genome shotgun (WGS) entry which is preliminary data.</text>
</comment>
<dbReference type="EMBL" id="PQIB02000004">
    <property type="protein sequence ID" value="RLN21751.1"/>
    <property type="molecule type" value="Genomic_DNA"/>
</dbReference>